<sequence length="379" mass="44152">MPASVCCTNCRTKYSLLNREEGCSSCALSFCKKCVAYRALIPNLSDKPLTVCYDCYKKLEEKKMKEQRNNVIITSTPLPPPQNIQSTSQNWWGDGLPPPSFRSSYNAPRPVPPSRKIRENQPQIIPEDVELEARRRELNKVPEPLSIEQIEQRLAELRGCDVEVIRNPRSYFENPKMDYDAKNPRDLMKIAEDRARIEEKEEEAERKDLDELEARRRKIFDKENEENNDDEDDDGNGNGNIRESVASEFSMATQDQMREIDDMLQDAEKKVADTKKQENIDSSELRELMAITRQKSLDAMQWNNKISKEIGGFWDRQNDKLKVEEDEDDEKSLDEETFKKIMYEAENTPDLPAETKQKDSQDVQESPKKRGFFNKFFKK</sequence>
<organism evidence="7 8">
    <name type="scientific">Caenorhabditis angaria</name>
    <dbReference type="NCBI Taxonomy" id="860376"/>
    <lineage>
        <taxon>Eukaryota</taxon>
        <taxon>Metazoa</taxon>
        <taxon>Ecdysozoa</taxon>
        <taxon>Nematoda</taxon>
        <taxon>Chromadorea</taxon>
        <taxon>Rhabditida</taxon>
        <taxon>Rhabditina</taxon>
        <taxon>Rhabditomorpha</taxon>
        <taxon>Rhabditoidea</taxon>
        <taxon>Rhabditidae</taxon>
        <taxon>Peloderinae</taxon>
        <taxon>Caenorhabditis</taxon>
    </lineage>
</organism>
<reference evidence="7" key="1">
    <citation type="submission" date="2022-11" db="EMBL/GenBank/DDBJ databases">
        <authorList>
            <person name="Kikuchi T."/>
        </authorList>
    </citation>
    <scope>NUCLEOTIDE SEQUENCE</scope>
    <source>
        <strain evidence="7">PS1010</strain>
    </source>
</reference>
<dbReference type="InterPro" id="IPR000306">
    <property type="entry name" value="Znf_FYVE"/>
</dbReference>
<dbReference type="SMART" id="SM00064">
    <property type="entry name" value="FYVE"/>
    <property type="match status" value="1"/>
</dbReference>
<feature type="compositionally biased region" description="Basic and acidic residues" evidence="5">
    <location>
        <begin position="353"/>
        <end position="368"/>
    </location>
</feature>
<dbReference type="Pfam" id="PF01363">
    <property type="entry name" value="FYVE"/>
    <property type="match status" value="1"/>
</dbReference>
<evidence type="ECO:0000256" key="4">
    <source>
        <dbReference type="PROSITE-ProRule" id="PRU00091"/>
    </source>
</evidence>
<dbReference type="AlphaFoldDB" id="A0A9P1IUP9"/>
<proteinExistence type="predicted"/>
<keyword evidence="1" id="KW-0479">Metal-binding</keyword>
<dbReference type="Gene3D" id="3.30.40.10">
    <property type="entry name" value="Zinc/RING finger domain, C3HC4 (zinc finger)"/>
    <property type="match status" value="1"/>
</dbReference>
<dbReference type="GO" id="GO:0030496">
    <property type="term" value="C:midbody"/>
    <property type="evidence" value="ECO:0007669"/>
    <property type="project" value="TreeGrafter"/>
</dbReference>
<feature type="compositionally biased region" description="Acidic residues" evidence="5">
    <location>
        <begin position="223"/>
        <end position="235"/>
    </location>
</feature>
<dbReference type="Proteomes" id="UP001152747">
    <property type="component" value="Unassembled WGS sequence"/>
</dbReference>
<keyword evidence="3" id="KW-0862">Zinc</keyword>
<dbReference type="OrthoDB" id="5407799at2759"/>
<keyword evidence="8" id="KW-1185">Reference proteome</keyword>
<gene>
    <name evidence="7" type="ORF">CAMP_LOCUS15145</name>
</gene>
<feature type="region of interest" description="Disordered" evidence="5">
    <location>
        <begin position="345"/>
        <end position="379"/>
    </location>
</feature>
<evidence type="ECO:0000313" key="7">
    <source>
        <dbReference type="EMBL" id="CAI5452508.1"/>
    </source>
</evidence>
<evidence type="ECO:0000313" key="8">
    <source>
        <dbReference type="Proteomes" id="UP001152747"/>
    </source>
</evidence>
<keyword evidence="2 4" id="KW-0863">Zinc-finger</keyword>
<evidence type="ECO:0000259" key="6">
    <source>
        <dbReference type="PROSITE" id="PS50178"/>
    </source>
</evidence>
<dbReference type="GO" id="GO:0008270">
    <property type="term" value="F:zinc ion binding"/>
    <property type="evidence" value="ECO:0007669"/>
    <property type="project" value="UniProtKB-KW"/>
</dbReference>
<dbReference type="SUPFAM" id="SSF57903">
    <property type="entry name" value="FYVE/PHD zinc finger"/>
    <property type="match status" value="1"/>
</dbReference>
<accession>A0A9P1IUP9</accession>
<dbReference type="GO" id="GO:0009838">
    <property type="term" value="P:abscission"/>
    <property type="evidence" value="ECO:0007669"/>
    <property type="project" value="TreeGrafter"/>
</dbReference>
<evidence type="ECO:0000256" key="5">
    <source>
        <dbReference type="SAM" id="MobiDB-lite"/>
    </source>
</evidence>
<dbReference type="GO" id="GO:0005813">
    <property type="term" value="C:centrosome"/>
    <property type="evidence" value="ECO:0007669"/>
    <property type="project" value="TreeGrafter"/>
</dbReference>
<dbReference type="GO" id="GO:0044878">
    <property type="term" value="P:mitotic cytokinesis checkpoint signaling"/>
    <property type="evidence" value="ECO:0007669"/>
    <property type="project" value="TreeGrafter"/>
</dbReference>
<dbReference type="PROSITE" id="PS50178">
    <property type="entry name" value="ZF_FYVE"/>
    <property type="match status" value="1"/>
</dbReference>
<dbReference type="GO" id="GO:0032154">
    <property type="term" value="C:cleavage furrow"/>
    <property type="evidence" value="ECO:0007669"/>
    <property type="project" value="TreeGrafter"/>
</dbReference>
<name>A0A9P1IUP9_9PELO</name>
<feature type="region of interest" description="Disordered" evidence="5">
    <location>
        <begin position="73"/>
        <end position="92"/>
    </location>
</feature>
<evidence type="ECO:0000256" key="1">
    <source>
        <dbReference type="ARBA" id="ARBA00022723"/>
    </source>
</evidence>
<dbReference type="InterPro" id="IPR017455">
    <property type="entry name" value="Znf_FYVE-rel"/>
</dbReference>
<feature type="region of interest" description="Disordered" evidence="5">
    <location>
        <begin position="218"/>
        <end position="242"/>
    </location>
</feature>
<dbReference type="InterPro" id="IPR011011">
    <property type="entry name" value="Znf_FYVE_PHD"/>
</dbReference>
<protein>
    <recommendedName>
        <fullName evidence="6">FYVE-type domain-containing protein</fullName>
    </recommendedName>
</protein>
<evidence type="ECO:0000256" key="2">
    <source>
        <dbReference type="ARBA" id="ARBA00022771"/>
    </source>
</evidence>
<dbReference type="GO" id="GO:0032266">
    <property type="term" value="F:phosphatidylinositol-3-phosphate binding"/>
    <property type="evidence" value="ECO:0007669"/>
    <property type="project" value="TreeGrafter"/>
</dbReference>
<dbReference type="InterPro" id="IPR013083">
    <property type="entry name" value="Znf_RING/FYVE/PHD"/>
</dbReference>
<evidence type="ECO:0000256" key="3">
    <source>
        <dbReference type="ARBA" id="ARBA00022833"/>
    </source>
</evidence>
<comment type="caution">
    <text evidence="7">The sequence shown here is derived from an EMBL/GenBank/DDBJ whole genome shotgun (WGS) entry which is preliminary data.</text>
</comment>
<dbReference type="PANTHER" id="PTHR46603:SF1">
    <property type="entry name" value="ABSCISSION_NOCUT CHECKPOINT REGULATOR"/>
    <property type="match status" value="1"/>
</dbReference>
<dbReference type="EMBL" id="CANHGI010000005">
    <property type="protein sequence ID" value="CAI5452508.1"/>
    <property type="molecule type" value="Genomic_DNA"/>
</dbReference>
<feature type="compositionally biased region" description="Basic residues" evidence="5">
    <location>
        <begin position="369"/>
        <end position="379"/>
    </location>
</feature>
<dbReference type="PANTHER" id="PTHR46603">
    <property type="entry name" value="ABSCISSION/NOCUT CHECKPOINT REGULATOR"/>
    <property type="match status" value="1"/>
</dbReference>
<feature type="domain" description="FYVE-type" evidence="6">
    <location>
        <begin position="7"/>
        <end position="60"/>
    </location>
</feature>